<evidence type="ECO:0000313" key="4">
    <source>
        <dbReference type="Proteomes" id="UP001156670"/>
    </source>
</evidence>
<evidence type="ECO:0000259" key="2">
    <source>
        <dbReference type="Pfam" id="PF05168"/>
    </source>
</evidence>
<dbReference type="PANTHER" id="PTHR36565">
    <property type="entry name" value="UPF0332 PROTEIN TM_1000"/>
    <property type="match status" value="1"/>
</dbReference>
<dbReference type="RefSeq" id="WP_284321027.1">
    <property type="nucleotide sequence ID" value="NZ_BSOB01000018.1"/>
</dbReference>
<keyword evidence="4" id="KW-1185">Reference proteome</keyword>
<name>A0ABQ5XRV6_9GAMM</name>
<organism evidence="3 4">
    <name type="scientific">Dyella acidisoli</name>
    <dbReference type="NCBI Taxonomy" id="1867834"/>
    <lineage>
        <taxon>Bacteria</taxon>
        <taxon>Pseudomonadati</taxon>
        <taxon>Pseudomonadota</taxon>
        <taxon>Gammaproteobacteria</taxon>
        <taxon>Lysobacterales</taxon>
        <taxon>Rhodanobacteraceae</taxon>
        <taxon>Dyella</taxon>
    </lineage>
</organism>
<evidence type="ECO:0000313" key="3">
    <source>
        <dbReference type="EMBL" id="GLQ93306.1"/>
    </source>
</evidence>
<dbReference type="Proteomes" id="UP001156670">
    <property type="component" value="Unassembled WGS sequence"/>
</dbReference>
<gene>
    <name evidence="3" type="ORF">GCM10007901_22570</name>
</gene>
<dbReference type="InterPro" id="IPR007842">
    <property type="entry name" value="HEPN_dom"/>
</dbReference>
<feature type="domain" description="HEPN" evidence="2">
    <location>
        <begin position="10"/>
        <end position="127"/>
    </location>
</feature>
<dbReference type="EMBL" id="BSOB01000018">
    <property type="protein sequence ID" value="GLQ93306.1"/>
    <property type="molecule type" value="Genomic_DNA"/>
</dbReference>
<dbReference type="Gene3D" id="1.20.120.330">
    <property type="entry name" value="Nucleotidyltransferases domain 2"/>
    <property type="match status" value="1"/>
</dbReference>
<evidence type="ECO:0000256" key="1">
    <source>
        <dbReference type="ARBA" id="ARBA00038248"/>
    </source>
</evidence>
<comment type="similarity">
    <text evidence="1">Belongs to the UPF0332 family.</text>
</comment>
<sequence length="140" mass="15333">MSRALAPTSLMTKANRACESARLLCEAGDAEGACNRAYYAMFDAARAALLASGAPVRSDIGKTHGGLISAFSEHLVKTSRVSKDIGRLLKRAEEIRLVADYTGDLIELTDAIELVDQAEIFVREMRKIFVEKQSNEAQRK</sequence>
<comment type="caution">
    <text evidence="3">The sequence shown here is derived from an EMBL/GenBank/DDBJ whole genome shotgun (WGS) entry which is preliminary data.</text>
</comment>
<protein>
    <recommendedName>
        <fullName evidence="2">HEPN domain-containing protein</fullName>
    </recommendedName>
</protein>
<dbReference type="PANTHER" id="PTHR36565:SF1">
    <property type="entry name" value="UPF0332 PROTEIN TM_1000"/>
    <property type="match status" value="1"/>
</dbReference>
<accession>A0ABQ5XRV6</accession>
<dbReference type="InterPro" id="IPR052226">
    <property type="entry name" value="UPF0332_toxin"/>
</dbReference>
<reference evidence="4" key="1">
    <citation type="journal article" date="2019" name="Int. J. Syst. Evol. Microbiol.">
        <title>The Global Catalogue of Microorganisms (GCM) 10K type strain sequencing project: providing services to taxonomists for standard genome sequencing and annotation.</title>
        <authorList>
            <consortium name="The Broad Institute Genomics Platform"/>
            <consortium name="The Broad Institute Genome Sequencing Center for Infectious Disease"/>
            <person name="Wu L."/>
            <person name="Ma J."/>
        </authorList>
    </citation>
    <scope>NUCLEOTIDE SEQUENCE [LARGE SCALE GENOMIC DNA]</scope>
    <source>
        <strain evidence="4">NBRC 111980</strain>
    </source>
</reference>
<dbReference type="Pfam" id="PF05168">
    <property type="entry name" value="HEPN"/>
    <property type="match status" value="1"/>
</dbReference>
<proteinExistence type="inferred from homology"/>